<protein>
    <submittedName>
        <fullName evidence="9">Cytochrome P450</fullName>
    </submittedName>
</protein>
<dbReference type="InterPro" id="IPR036396">
    <property type="entry name" value="Cyt_P450_sf"/>
</dbReference>
<keyword evidence="6 8" id="KW-0503">Monooxygenase</keyword>
<name>A0A1X0QSL7_RHIZD</name>
<dbReference type="EMBL" id="KV922035">
    <property type="protein sequence ID" value="ORE02738.1"/>
    <property type="molecule type" value="Genomic_DNA"/>
</dbReference>
<dbReference type="PRINTS" id="PR00385">
    <property type="entry name" value="P450"/>
</dbReference>
<dbReference type="VEuPathDB" id="FungiDB:BCV72DRAFT_244965"/>
<comment type="cofactor">
    <cofactor evidence="7">
        <name>heme</name>
        <dbReference type="ChEBI" id="CHEBI:30413"/>
    </cofactor>
</comment>
<keyword evidence="2 7" id="KW-0349">Heme</keyword>
<accession>A0A1X0QSL7</accession>
<evidence type="ECO:0000256" key="8">
    <source>
        <dbReference type="RuleBase" id="RU000461"/>
    </source>
</evidence>
<dbReference type="GO" id="GO:0004497">
    <property type="term" value="F:monooxygenase activity"/>
    <property type="evidence" value="ECO:0007669"/>
    <property type="project" value="UniProtKB-KW"/>
</dbReference>
<dbReference type="InterPro" id="IPR017972">
    <property type="entry name" value="Cyt_P450_CS"/>
</dbReference>
<proteinExistence type="inferred from homology"/>
<dbReference type="GO" id="GO:0005506">
    <property type="term" value="F:iron ion binding"/>
    <property type="evidence" value="ECO:0007669"/>
    <property type="project" value="InterPro"/>
</dbReference>
<keyword evidence="5 7" id="KW-0408">Iron</keyword>
<evidence type="ECO:0000256" key="6">
    <source>
        <dbReference type="ARBA" id="ARBA00023033"/>
    </source>
</evidence>
<evidence type="ECO:0000256" key="1">
    <source>
        <dbReference type="ARBA" id="ARBA00010617"/>
    </source>
</evidence>
<dbReference type="AlphaFoldDB" id="A0A1X0QSL7"/>
<evidence type="ECO:0000256" key="2">
    <source>
        <dbReference type="ARBA" id="ARBA00022617"/>
    </source>
</evidence>
<dbReference type="PROSITE" id="PS00086">
    <property type="entry name" value="CYTOCHROME_P450"/>
    <property type="match status" value="1"/>
</dbReference>
<dbReference type="PANTHER" id="PTHR24291">
    <property type="entry name" value="CYTOCHROME P450 FAMILY 4"/>
    <property type="match status" value="1"/>
</dbReference>
<reference evidence="9" key="1">
    <citation type="journal article" date="2016" name="Proc. Natl. Acad. Sci. U.S.A.">
        <title>Lipid metabolic changes in an early divergent fungus govern the establishment of a mutualistic symbiosis with endobacteria.</title>
        <authorList>
            <person name="Lastovetsky O.A."/>
            <person name="Gaspar M.L."/>
            <person name="Mondo S.J."/>
            <person name="LaButti K.M."/>
            <person name="Sandor L."/>
            <person name="Grigoriev I.V."/>
            <person name="Henry S.A."/>
            <person name="Pawlowska T.E."/>
        </authorList>
    </citation>
    <scope>NUCLEOTIDE SEQUENCE [LARGE SCALE GENOMIC DNA]</scope>
    <source>
        <strain evidence="9">ATCC 52814</strain>
    </source>
</reference>
<dbReference type="Proteomes" id="UP000242414">
    <property type="component" value="Unassembled WGS sequence"/>
</dbReference>
<dbReference type="GO" id="GO:0020037">
    <property type="term" value="F:heme binding"/>
    <property type="evidence" value="ECO:0007669"/>
    <property type="project" value="InterPro"/>
</dbReference>
<dbReference type="SUPFAM" id="SSF48264">
    <property type="entry name" value="Cytochrome P450"/>
    <property type="match status" value="1"/>
</dbReference>
<dbReference type="Pfam" id="PF00067">
    <property type="entry name" value="p450"/>
    <property type="match status" value="1"/>
</dbReference>
<evidence type="ECO:0000256" key="7">
    <source>
        <dbReference type="PIRSR" id="PIRSR602401-1"/>
    </source>
</evidence>
<organism evidence="9">
    <name type="scientific">Rhizopus microsporus var. microsporus</name>
    <dbReference type="NCBI Taxonomy" id="86635"/>
    <lineage>
        <taxon>Eukaryota</taxon>
        <taxon>Fungi</taxon>
        <taxon>Fungi incertae sedis</taxon>
        <taxon>Mucoromycota</taxon>
        <taxon>Mucoromycotina</taxon>
        <taxon>Mucoromycetes</taxon>
        <taxon>Mucorales</taxon>
        <taxon>Mucorineae</taxon>
        <taxon>Rhizopodaceae</taxon>
        <taxon>Rhizopus</taxon>
    </lineage>
</organism>
<dbReference type="Gene3D" id="1.10.630.10">
    <property type="entry name" value="Cytochrome P450"/>
    <property type="match status" value="1"/>
</dbReference>
<comment type="similarity">
    <text evidence="1 8">Belongs to the cytochrome P450 family.</text>
</comment>
<dbReference type="InterPro" id="IPR050196">
    <property type="entry name" value="Cytochrome_P450_Monoox"/>
</dbReference>
<keyword evidence="4 8" id="KW-0560">Oxidoreductase</keyword>
<evidence type="ECO:0000256" key="5">
    <source>
        <dbReference type="ARBA" id="ARBA00023004"/>
    </source>
</evidence>
<feature type="binding site" description="axial binding residue" evidence="7">
    <location>
        <position position="467"/>
    </location>
    <ligand>
        <name>heme</name>
        <dbReference type="ChEBI" id="CHEBI:30413"/>
    </ligand>
    <ligandPart>
        <name>Fe</name>
        <dbReference type="ChEBI" id="CHEBI:18248"/>
    </ligandPart>
</feature>
<evidence type="ECO:0000256" key="4">
    <source>
        <dbReference type="ARBA" id="ARBA00023002"/>
    </source>
</evidence>
<dbReference type="InterPro" id="IPR002401">
    <property type="entry name" value="Cyt_P450_E_grp-I"/>
</dbReference>
<dbReference type="OrthoDB" id="1470350at2759"/>
<keyword evidence="3 7" id="KW-0479">Metal-binding</keyword>
<dbReference type="PANTHER" id="PTHR24291:SF50">
    <property type="entry name" value="BIFUNCTIONAL ALBAFLAVENONE MONOOXYGENASE_TERPENE SYNTHASE"/>
    <property type="match status" value="1"/>
</dbReference>
<dbReference type="PRINTS" id="PR00463">
    <property type="entry name" value="EP450I"/>
</dbReference>
<gene>
    <name evidence="9" type="ORF">BCV72DRAFT_244965</name>
</gene>
<sequence length="523" mass="59890">MDIINHNYNIFLERIAPFLQKRVKKSYIGVAVLLICAQQVYSFFRVPKKLRHIPAVSAYAMIKSALRGQSRVDCEMELLLPVSHKGNGIYLNKVPVTWTVYVADPVAAKQLLMKTDIFPKSHQTLKMIGKTGFVVNFLGCDNIVMSNGHVWKKQRSLMNPVFHRSMPIRTMGEGVKALFSIIDRENGTINVSNKMQEFTLDVLGITTFGFDFKSMEGDPEKWGEMYHLVNKQLIDPIEFIFFKCAPLLHRILPEKRRAHAALARLNAKFDELAKQRRTELEHGSLDNVPENEKDLLTLMLEAERRGEAIVTEEQLRHNIAVIFLAGHETTANTLSLCLYNLAKHKHVQDKLRKEVIEVLGDEPVDVTPTLEELKRMEYLNMVIKENLRLNGPADTVLPREAAEDVTLAGTFIPKGTLLNLDIGSIHRSPRVWKNPEEFIPERFGPNGEQEDHTGFTWIPFSSGSRQCIGMNFSLAEQRIFLAMTLKKYEVEIPKDSIHYDHLVFDQVRTKSPANLELIFKRRY</sequence>
<dbReference type="InterPro" id="IPR001128">
    <property type="entry name" value="Cyt_P450"/>
</dbReference>
<dbReference type="GO" id="GO:0016705">
    <property type="term" value="F:oxidoreductase activity, acting on paired donors, with incorporation or reduction of molecular oxygen"/>
    <property type="evidence" value="ECO:0007669"/>
    <property type="project" value="InterPro"/>
</dbReference>
<evidence type="ECO:0000313" key="9">
    <source>
        <dbReference type="EMBL" id="ORE02738.1"/>
    </source>
</evidence>
<evidence type="ECO:0000256" key="3">
    <source>
        <dbReference type="ARBA" id="ARBA00022723"/>
    </source>
</evidence>